<comment type="caution">
    <text evidence="1">The sequence shown here is derived from an EMBL/GenBank/DDBJ whole genome shotgun (WGS) entry which is preliminary data.</text>
</comment>
<dbReference type="EMBL" id="BAABRO010000001">
    <property type="protein sequence ID" value="GAA5505455.1"/>
    <property type="molecule type" value="Genomic_DNA"/>
</dbReference>
<sequence length="91" mass="10030">MPHPPNESRPSSIGFRCRVGLTGLNCSHRRQTVDAMIDALASGIAGGIFRRAIAAPMVSGRRVRSALLPLPFRPGLPDVRRHDRLENDYAR</sequence>
<proteinExistence type="predicted"/>
<reference evidence="1 2" key="1">
    <citation type="submission" date="2024-02" db="EMBL/GenBank/DDBJ databases">
        <title>Rhodopirellula caenicola NBRC 110016.</title>
        <authorList>
            <person name="Ichikawa N."/>
            <person name="Katano-Makiyama Y."/>
            <person name="Hidaka K."/>
        </authorList>
    </citation>
    <scope>NUCLEOTIDE SEQUENCE [LARGE SCALE GENOMIC DNA]</scope>
    <source>
        <strain evidence="1 2">NBRC 110016</strain>
    </source>
</reference>
<name>A0ABP9VJS5_9BACT</name>
<protein>
    <submittedName>
        <fullName evidence="1">Uncharacterized protein</fullName>
    </submittedName>
</protein>
<accession>A0ABP9VJS5</accession>
<evidence type="ECO:0000313" key="2">
    <source>
        <dbReference type="Proteomes" id="UP001416858"/>
    </source>
</evidence>
<evidence type="ECO:0000313" key="1">
    <source>
        <dbReference type="EMBL" id="GAA5505455.1"/>
    </source>
</evidence>
<gene>
    <name evidence="1" type="ORF">Rcae01_00900</name>
</gene>
<organism evidence="1 2">
    <name type="scientific">Novipirellula caenicola</name>
    <dbReference type="NCBI Taxonomy" id="1536901"/>
    <lineage>
        <taxon>Bacteria</taxon>
        <taxon>Pseudomonadati</taxon>
        <taxon>Planctomycetota</taxon>
        <taxon>Planctomycetia</taxon>
        <taxon>Pirellulales</taxon>
        <taxon>Pirellulaceae</taxon>
        <taxon>Novipirellula</taxon>
    </lineage>
</organism>
<keyword evidence="2" id="KW-1185">Reference proteome</keyword>
<dbReference type="Proteomes" id="UP001416858">
    <property type="component" value="Unassembled WGS sequence"/>
</dbReference>